<keyword evidence="1" id="KW-1133">Transmembrane helix</keyword>
<dbReference type="PANTHER" id="PTHR32002:SF62">
    <property type="entry name" value="PROTEIN NLP6-LIKE ISOFORM X1"/>
    <property type="match status" value="1"/>
</dbReference>
<dbReference type="InterPro" id="IPR055081">
    <property type="entry name" value="NLP1-9_GAF"/>
</dbReference>
<gene>
    <name evidence="3" type="ORF">RHSIM_RhsimUnG0077800</name>
</gene>
<feature type="transmembrane region" description="Helical" evidence="1">
    <location>
        <begin position="66"/>
        <end position="86"/>
    </location>
</feature>
<dbReference type="InterPro" id="IPR045012">
    <property type="entry name" value="NLP"/>
</dbReference>
<dbReference type="AlphaFoldDB" id="A0A834FW80"/>
<evidence type="ECO:0000259" key="2">
    <source>
        <dbReference type="Pfam" id="PF22922"/>
    </source>
</evidence>
<reference evidence="3" key="1">
    <citation type="submission" date="2019-11" db="EMBL/GenBank/DDBJ databases">
        <authorList>
            <person name="Liu Y."/>
            <person name="Hou J."/>
            <person name="Li T.-Q."/>
            <person name="Guan C.-H."/>
            <person name="Wu X."/>
            <person name="Wu H.-Z."/>
            <person name="Ling F."/>
            <person name="Zhang R."/>
            <person name="Shi X.-G."/>
            <person name="Ren J.-P."/>
            <person name="Chen E.-F."/>
            <person name="Sun J.-M."/>
        </authorList>
    </citation>
    <scope>NUCLEOTIDE SEQUENCE</scope>
    <source>
        <strain evidence="3">Adult_tree_wgs_1</strain>
        <tissue evidence="3">Leaves</tissue>
    </source>
</reference>
<accession>A0A834FW80</accession>
<dbReference type="Proteomes" id="UP000626092">
    <property type="component" value="Unassembled WGS sequence"/>
</dbReference>
<organism evidence="3 4">
    <name type="scientific">Rhododendron simsii</name>
    <name type="common">Sims's rhododendron</name>
    <dbReference type="NCBI Taxonomy" id="118357"/>
    <lineage>
        <taxon>Eukaryota</taxon>
        <taxon>Viridiplantae</taxon>
        <taxon>Streptophyta</taxon>
        <taxon>Embryophyta</taxon>
        <taxon>Tracheophyta</taxon>
        <taxon>Spermatophyta</taxon>
        <taxon>Magnoliopsida</taxon>
        <taxon>eudicotyledons</taxon>
        <taxon>Gunneridae</taxon>
        <taxon>Pentapetalae</taxon>
        <taxon>asterids</taxon>
        <taxon>Ericales</taxon>
        <taxon>Ericaceae</taxon>
        <taxon>Ericoideae</taxon>
        <taxon>Rhodoreae</taxon>
        <taxon>Rhododendron</taxon>
    </lineage>
</organism>
<dbReference type="Pfam" id="PF22922">
    <property type="entry name" value="GAF_NLP"/>
    <property type="match status" value="1"/>
</dbReference>
<evidence type="ECO:0000313" key="3">
    <source>
        <dbReference type="EMBL" id="KAF7114762.1"/>
    </source>
</evidence>
<feature type="domain" description="NLP1-9 GAF" evidence="2">
    <location>
        <begin position="281"/>
        <end position="441"/>
    </location>
</feature>
<dbReference type="EMBL" id="WJXA01000188">
    <property type="protein sequence ID" value="KAF7114762.1"/>
    <property type="molecule type" value="Genomic_DNA"/>
</dbReference>
<dbReference type="PANTHER" id="PTHR32002">
    <property type="entry name" value="PROTEIN NLP8"/>
    <property type="match status" value="1"/>
</dbReference>
<name>A0A834FW80_RHOSS</name>
<keyword evidence="1" id="KW-0472">Membrane</keyword>
<sequence>MMPIDESVDDAHTILGVEELNHLPHDFKEYIQKEQLNWSRFDGNPDNYGHPSFGWIFWSQLGKSSLSLSLSLSLSAFFFLLLFLGAQPQFSFTDNFADLIRHALQKLIFKKELSRHLIQFWAATKTSEGRTLLTTQFQPFALAQTYFPAWRNGLYEYRMGMCREYNSFYADAECAQEQLGLPGRVFLHQFPESNPFVELYTLKEYPQRDLALCCEIGSSLAVPVFDHSSHTCVGVLEIVSLNFFMPPVWHKKSFLGQMYDIFQEFGLVCFDEHKHYEMQIGDENKACAFQELKTVLETVCKIHELPLAMTWVPCKACNYLLRGQLLSEGLEFCGNRNFFLDTFVEVSKLSHLRKGVDAGMVLSSPNMLYCSDITQLSLAEYPMVPYARQCNLRGWFTICLQSSYTASDIYVLEFFLPTSNRYHDNSRTSLSLILRTMEENFITFKLASGQELGYLLSVEVMDFQNVEILQLGHVDQPPMEAISNGINVVTEAQNYNLPSVEPLQSGKVTSQLDSSDQLSMDHSKNVYNVVTAERNIILKARQLLPEF</sequence>
<keyword evidence="4" id="KW-1185">Reference proteome</keyword>
<comment type="caution">
    <text evidence="3">The sequence shown here is derived from an EMBL/GenBank/DDBJ whole genome shotgun (WGS) entry which is preliminary data.</text>
</comment>
<keyword evidence="1" id="KW-0812">Transmembrane</keyword>
<dbReference type="GO" id="GO:0003700">
    <property type="term" value="F:DNA-binding transcription factor activity"/>
    <property type="evidence" value="ECO:0007669"/>
    <property type="project" value="InterPro"/>
</dbReference>
<protein>
    <recommendedName>
        <fullName evidence="2">NLP1-9 GAF domain-containing protein</fullName>
    </recommendedName>
</protein>
<proteinExistence type="predicted"/>
<evidence type="ECO:0000313" key="4">
    <source>
        <dbReference type="Proteomes" id="UP000626092"/>
    </source>
</evidence>
<evidence type="ECO:0000256" key="1">
    <source>
        <dbReference type="SAM" id="Phobius"/>
    </source>
</evidence>